<accession>A0A2R4X0B5</accession>
<evidence type="ECO:0000256" key="2">
    <source>
        <dbReference type="SAM" id="Phobius"/>
    </source>
</evidence>
<reference evidence="3 4" key="1">
    <citation type="submission" date="2018-04" db="EMBL/GenBank/DDBJ databases">
        <title>Halococcoides cellulosivorans gen. nov., sp. nov., an extremely halophilic cellulose-utilizing haloarchaeon from hypersaline lakes.</title>
        <authorList>
            <person name="Sorokin D.Y."/>
            <person name="Toshchakov S.V."/>
            <person name="Samarov N.I."/>
            <person name="Korzhenkov A."/>
            <person name="Kublanov I.V."/>
        </authorList>
    </citation>
    <scope>NUCLEOTIDE SEQUENCE [LARGE SCALE GENOMIC DNA]</scope>
    <source>
        <strain evidence="3 4">HArcel1</strain>
    </source>
</reference>
<proteinExistence type="predicted"/>
<organism evidence="3 4">
    <name type="scientific">Halococcoides cellulosivorans</name>
    <dbReference type="NCBI Taxonomy" id="1679096"/>
    <lineage>
        <taxon>Archaea</taxon>
        <taxon>Methanobacteriati</taxon>
        <taxon>Methanobacteriota</taxon>
        <taxon>Stenosarchaea group</taxon>
        <taxon>Halobacteria</taxon>
        <taxon>Halobacteriales</taxon>
        <taxon>Haloarculaceae</taxon>
        <taxon>Halococcoides</taxon>
    </lineage>
</organism>
<gene>
    <name evidence="3" type="ORF">HARCEL1_05685</name>
</gene>
<dbReference type="GeneID" id="36511978"/>
<feature type="transmembrane region" description="Helical" evidence="2">
    <location>
        <begin position="42"/>
        <end position="62"/>
    </location>
</feature>
<dbReference type="Pfam" id="PF24418">
    <property type="entry name" value="DUF7550"/>
    <property type="match status" value="1"/>
</dbReference>
<dbReference type="InterPro" id="IPR055972">
    <property type="entry name" value="DUF7550"/>
</dbReference>
<dbReference type="KEGG" id="harc:HARCEL1_05685"/>
<keyword evidence="2" id="KW-1133">Transmembrane helix</keyword>
<feature type="compositionally biased region" description="Polar residues" evidence="1">
    <location>
        <begin position="31"/>
        <end position="40"/>
    </location>
</feature>
<keyword evidence="2" id="KW-0472">Membrane</keyword>
<evidence type="ECO:0000256" key="1">
    <source>
        <dbReference type="SAM" id="MobiDB-lite"/>
    </source>
</evidence>
<keyword evidence="4" id="KW-1185">Reference proteome</keyword>
<protein>
    <submittedName>
        <fullName evidence="3">Uncharacterized protein</fullName>
    </submittedName>
</protein>
<dbReference type="AlphaFoldDB" id="A0A2R4X0B5"/>
<dbReference type="EMBL" id="CP028858">
    <property type="protein sequence ID" value="AWB27227.1"/>
    <property type="molecule type" value="Genomic_DNA"/>
</dbReference>
<feature type="region of interest" description="Disordered" evidence="1">
    <location>
        <begin position="1"/>
        <end position="40"/>
    </location>
</feature>
<dbReference type="RefSeq" id="WP_108381596.1">
    <property type="nucleotide sequence ID" value="NZ_CP028858.1"/>
</dbReference>
<keyword evidence="2" id="KW-0812">Transmembrane</keyword>
<evidence type="ECO:0000313" key="3">
    <source>
        <dbReference type="EMBL" id="AWB27227.1"/>
    </source>
</evidence>
<evidence type="ECO:0000313" key="4">
    <source>
        <dbReference type="Proteomes" id="UP000244727"/>
    </source>
</evidence>
<dbReference type="Proteomes" id="UP000244727">
    <property type="component" value="Chromosome"/>
</dbReference>
<sequence length="63" mass="6440">MSADRTPIMADTADSTPTDPLPDRAPPDRSTAPQSPATSRQIATGAAIATLIVLAIVTLVVVL</sequence>
<name>A0A2R4X0B5_9EURY</name>